<name>A0ABN0P1R7_TRELE</name>
<evidence type="ECO:0000259" key="8">
    <source>
        <dbReference type="SMART" id="SM00363"/>
    </source>
</evidence>
<feature type="domain" description="RNA-binding S4" evidence="8">
    <location>
        <begin position="95"/>
        <end position="155"/>
    </location>
</feature>
<keyword evidence="2 7" id="KW-0699">rRNA-binding</keyword>
<keyword evidence="3 7" id="KW-0694">RNA-binding</keyword>
<accession>A0ABN0P1R7</accession>
<dbReference type="InterPro" id="IPR022801">
    <property type="entry name" value="Ribosomal_uS4"/>
</dbReference>
<dbReference type="GO" id="GO:0005840">
    <property type="term" value="C:ribosome"/>
    <property type="evidence" value="ECO:0007669"/>
    <property type="project" value="UniProtKB-KW"/>
</dbReference>
<proteinExistence type="inferred from homology"/>
<evidence type="ECO:0000256" key="3">
    <source>
        <dbReference type="ARBA" id="ARBA00022884"/>
    </source>
</evidence>
<dbReference type="NCBIfam" id="NF003717">
    <property type="entry name" value="PRK05327.1"/>
    <property type="match status" value="1"/>
</dbReference>
<dbReference type="SUPFAM" id="SSF55174">
    <property type="entry name" value="Alpha-L RNA-binding motif"/>
    <property type="match status" value="1"/>
</dbReference>
<evidence type="ECO:0000313" key="10">
    <source>
        <dbReference type="EMBL" id="ERJ94269.1"/>
    </source>
</evidence>
<evidence type="ECO:0000313" key="11">
    <source>
        <dbReference type="Proteomes" id="UP000016649"/>
    </source>
</evidence>
<evidence type="ECO:0000256" key="6">
    <source>
        <dbReference type="ARBA" id="ARBA00035254"/>
    </source>
</evidence>
<dbReference type="SMART" id="SM01390">
    <property type="entry name" value="Ribosomal_S4"/>
    <property type="match status" value="1"/>
</dbReference>
<comment type="caution">
    <text evidence="10">The sequence shown here is derived from an EMBL/GenBank/DDBJ whole genome shotgun (WGS) entry which is preliminary data.</text>
</comment>
<dbReference type="Pfam" id="PF01479">
    <property type="entry name" value="S4"/>
    <property type="match status" value="1"/>
</dbReference>
<dbReference type="HAMAP" id="MF_01306_B">
    <property type="entry name" value="Ribosomal_uS4_B"/>
    <property type="match status" value="1"/>
</dbReference>
<evidence type="ECO:0000256" key="5">
    <source>
        <dbReference type="ARBA" id="ARBA00023274"/>
    </source>
</evidence>
<dbReference type="NCBIfam" id="TIGR01017">
    <property type="entry name" value="rpsD_bact"/>
    <property type="match status" value="1"/>
</dbReference>
<dbReference type="PROSITE" id="PS50889">
    <property type="entry name" value="S4"/>
    <property type="match status" value="1"/>
</dbReference>
<dbReference type="Gene3D" id="3.10.290.10">
    <property type="entry name" value="RNA-binding S4 domain"/>
    <property type="match status" value="1"/>
</dbReference>
<dbReference type="PANTHER" id="PTHR11831">
    <property type="entry name" value="30S 40S RIBOSOMAL PROTEIN"/>
    <property type="match status" value="1"/>
</dbReference>
<keyword evidence="11" id="KW-1185">Reference proteome</keyword>
<organism evidence="10 11">
    <name type="scientific">Treponema lecithinolyticum ATCC 700332</name>
    <dbReference type="NCBI Taxonomy" id="1321815"/>
    <lineage>
        <taxon>Bacteria</taxon>
        <taxon>Pseudomonadati</taxon>
        <taxon>Spirochaetota</taxon>
        <taxon>Spirochaetia</taxon>
        <taxon>Spirochaetales</taxon>
        <taxon>Treponemataceae</taxon>
        <taxon>Treponema</taxon>
    </lineage>
</organism>
<dbReference type="CDD" id="cd00165">
    <property type="entry name" value="S4"/>
    <property type="match status" value="1"/>
</dbReference>
<dbReference type="Gene3D" id="1.10.1050.10">
    <property type="entry name" value="Ribosomal Protein S4 Delta 41, Chain A, domain 1"/>
    <property type="match status" value="1"/>
</dbReference>
<evidence type="ECO:0000256" key="1">
    <source>
        <dbReference type="ARBA" id="ARBA00007465"/>
    </source>
</evidence>
<keyword evidence="4 7" id="KW-0689">Ribosomal protein</keyword>
<evidence type="ECO:0000256" key="7">
    <source>
        <dbReference type="HAMAP-Rule" id="MF_01306"/>
    </source>
</evidence>
<dbReference type="InterPro" id="IPR005709">
    <property type="entry name" value="Ribosomal_uS4_bac-type"/>
</dbReference>
<reference evidence="10 11" key="1">
    <citation type="submission" date="2013-08" db="EMBL/GenBank/DDBJ databases">
        <authorList>
            <person name="Weinstock G."/>
            <person name="Sodergren E."/>
            <person name="Wylie T."/>
            <person name="Fulton L."/>
            <person name="Fulton R."/>
            <person name="Fronick C."/>
            <person name="O'Laughlin M."/>
            <person name="Godfrey J."/>
            <person name="Miner T."/>
            <person name="Herter B."/>
            <person name="Appelbaum E."/>
            <person name="Cordes M."/>
            <person name="Lek S."/>
            <person name="Wollam A."/>
            <person name="Pepin K.H."/>
            <person name="Palsikar V.B."/>
            <person name="Mitreva M."/>
            <person name="Wilson R.K."/>
        </authorList>
    </citation>
    <scope>NUCLEOTIDE SEQUENCE [LARGE SCALE GENOMIC DNA]</scope>
    <source>
        <strain evidence="10 11">ATCC 700332</strain>
    </source>
</reference>
<dbReference type="SMART" id="SM00363">
    <property type="entry name" value="S4"/>
    <property type="match status" value="1"/>
</dbReference>
<comment type="function">
    <text evidence="7">With S5 and S12 plays an important role in translational accuracy.</text>
</comment>
<protein>
    <recommendedName>
        <fullName evidence="6 7">Small ribosomal subunit protein uS4</fullName>
    </recommendedName>
</protein>
<evidence type="ECO:0000259" key="9">
    <source>
        <dbReference type="SMART" id="SM01390"/>
    </source>
</evidence>
<dbReference type="InterPro" id="IPR002942">
    <property type="entry name" value="S4_RNA-bd"/>
</dbReference>
<feature type="domain" description="Small ribosomal subunit protein uS4 N-terminal" evidence="9">
    <location>
        <begin position="2"/>
        <end position="94"/>
    </location>
</feature>
<dbReference type="InterPro" id="IPR036986">
    <property type="entry name" value="S4_RNA-bd_sf"/>
</dbReference>
<comment type="subunit">
    <text evidence="7">Part of the 30S ribosomal subunit. Contacts protein S5. The interaction surface between S4 and S5 is involved in control of translational fidelity.</text>
</comment>
<evidence type="ECO:0000256" key="4">
    <source>
        <dbReference type="ARBA" id="ARBA00022980"/>
    </source>
</evidence>
<comment type="function">
    <text evidence="7">One of the primary rRNA binding proteins, it binds directly to 16S rRNA where it nucleates assembly of the body of the 30S subunit.</text>
</comment>
<dbReference type="InterPro" id="IPR001912">
    <property type="entry name" value="Ribosomal_uS4_N"/>
</dbReference>
<comment type="similarity">
    <text evidence="1 7">Belongs to the universal ribosomal protein uS4 family.</text>
</comment>
<dbReference type="PANTHER" id="PTHR11831:SF4">
    <property type="entry name" value="SMALL RIBOSOMAL SUBUNIT PROTEIN US4M"/>
    <property type="match status" value="1"/>
</dbReference>
<keyword evidence="5 7" id="KW-0687">Ribonucleoprotein</keyword>
<dbReference type="EMBL" id="AWVH01000005">
    <property type="protein sequence ID" value="ERJ94269.1"/>
    <property type="molecule type" value="Genomic_DNA"/>
</dbReference>
<gene>
    <name evidence="7" type="primary">rpsD</name>
    <name evidence="10" type="ORF">HMPREF9193_00240</name>
</gene>
<dbReference type="Pfam" id="PF00163">
    <property type="entry name" value="Ribosomal_S4"/>
    <property type="match status" value="1"/>
</dbReference>
<dbReference type="RefSeq" id="WP_021686643.1">
    <property type="nucleotide sequence ID" value="NZ_KI260561.1"/>
</dbReference>
<evidence type="ECO:0000256" key="2">
    <source>
        <dbReference type="ARBA" id="ARBA00022730"/>
    </source>
</evidence>
<sequence>MAVKQPKGKIVRRLGTNIFGNPKYSKLLSKKPNAPGKERGVKQRGKMSVYGEQLREKQKFRFAYGMSEKQFRNLFARAQRMKGITSDNMLSLMEQRFDNTVFRMGFAVSRAQARQMVSHSYFYVNGKPANIPSMRLKANDVITSKEKKGIQNLIRHNLVTAQGNRGSWLAVDEENLSATVTSLPAASDIQPVGNIQYVIEFYSR</sequence>
<dbReference type="Proteomes" id="UP000016649">
    <property type="component" value="Unassembled WGS sequence"/>
</dbReference>